<dbReference type="Pfam" id="PF14291">
    <property type="entry name" value="DUF4371"/>
    <property type="match status" value="1"/>
</dbReference>
<gene>
    <name evidence="2" type="ORF">Ddye_032334</name>
</gene>
<dbReference type="AlphaFoldDB" id="A0AAD9TKN7"/>
<dbReference type="InterPro" id="IPR025398">
    <property type="entry name" value="DUF4371"/>
</dbReference>
<protein>
    <recommendedName>
        <fullName evidence="1">DUF4371 domain-containing protein</fullName>
    </recommendedName>
</protein>
<comment type="caution">
    <text evidence="2">The sequence shown here is derived from an EMBL/GenBank/DDBJ whole genome shotgun (WGS) entry which is preliminary data.</text>
</comment>
<evidence type="ECO:0000313" key="3">
    <source>
        <dbReference type="Proteomes" id="UP001280121"/>
    </source>
</evidence>
<reference evidence="2" key="1">
    <citation type="journal article" date="2023" name="Plant J.">
        <title>Genome sequences and population genomics provide insights into the demographic history, inbreeding, and mutation load of two 'living fossil' tree species of Dipteronia.</title>
        <authorList>
            <person name="Feng Y."/>
            <person name="Comes H.P."/>
            <person name="Chen J."/>
            <person name="Zhu S."/>
            <person name="Lu R."/>
            <person name="Zhang X."/>
            <person name="Li P."/>
            <person name="Qiu J."/>
            <person name="Olsen K.M."/>
            <person name="Qiu Y."/>
        </authorList>
    </citation>
    <scope>NUCLEOTIDE SEQUENCE</scope>
    <source>
        <strain evidence="2">KIB01</strain>
    </source>
</reference>
<dbReference type="PANTHER" id="PTHR45749:SF26">
    <property type="entry name" value="ZINC FINGER MYM-TYPE PROTEIN 1-LIKE"/>
    <property type="match status" value="1"/>
</dbReference>
<evidence type="ECO:0000259" key="1">
    <source>
        <dbReference type="Pfam" id="PF14291"/>
    </source>
</evidence>
<dbReference type="PANTHER" id="PTHR45749">
    <property type="match status" value="1"/>
</dbReference>
<feature type="domain" description="DUF4371" evidence="1">
    <location>
        <begin position="33"/>
        <end position="253"/>
    </location>
</feature>
<organism evidence="2 3">
    <name type="scientific">Dipteronia dyeriana</name>
    <dbReference type="NCBI Taxonomy" id="168575"/>
    <lineage>
        <taxon>Eukaryota</taxon>
        <taxon>Viridiplantae</taxon>
        <taxon>Streptophyta</taxon>
        <taxon>Embryophyta</taxon>
        <taxon>Tracheophyta</taxon>
        <taxon>Spermatophyta</taxon>
        <taxon>Magnoliopsida</taxon>
        <taxon>eudicotyledons</taxon>
        <taxon>Gunneridae</taxon>
        <taxon>Pentapetalae</taxon>
        <taxon>rosids</taxon>
        <taxon>malvids</taxon>
        <taxon>Sapindales</taxon>
        <taxon>Sapindaceae</taxon>
        <taxon>Hippocastanoideae</taxon>
        <taxon>Acereae</taxon>
        <taxon>Dipteronia</taxon>
    </lineage>
</organism>
<proteinExistence type="predicted"/>
<dbReference type="EMBL" id="JANJYI010000009">
    <property type="protein sequence ID" value="KAK2637542.1"/>
    <property type="molecule type" value="Genomic_DNA"/>
</dbReference>
<evidence type="ECO:0000313" key="2">
    <source>
        <dbReference type="EMBL" id="KAK2637542.1"/>
    </source>
</evidence>
<sequence length="349" mass="40177">MLPFCHLSIKVSNIYYSGFPKLEESYCGDDCPLKEHVGDHNSQHNHHMRCWDNLKDPLCHIDNVMSRQSFEVVLHNRLRLKTSLETVKWLAMQGCAFRGHDESINFTNRGNFIEMIKLQARVNKEIEEVVLDNAPQTSKYTSPDIQKELLRSILANRVQHKISEEIEDAKFYILVDEALDELNKEQMAIILRFIDLDGFVRERFFQVVGVDDTNATTLQKAICMVLARYNLLVENLRGQGYNGASNMRGEWNGLQALFKKECPYAYYVHCFAHRLQLALVTVSKEVHDVWLFFSKLGFVVNFVNASSKRPSKLKSVKESEIMDLIASGELETATRANQIRTLQRAGATW</sequence>
<dbReference type="Proteomes" id="UP001280121">
    <property type="component" value="Unassembled WGS sequence"/>
</dbReference>
<accession>A0AAD9TKN7</accession>
<name>A0AAD9TKN7_9ROSI</name>
<keyword evidence="3" id="KW-1185">Reference proteome</keyword>